<dbReference type="PANTHER" id="PTHR15108">
    <property type="entry name" value="N-ACYLGLUCOSAMINE-2-EPIMERASE"/>
    <property type="match status" value="1"/>
</dbReference>
<dbReference type="Proteomes" id="UP000286716">
    <property type="component" value="Unassembled WGS sequence"/>
</dbReference>
<dbReference type="RefSeq" id="WP_026468329.1">
    <property type="nucleotide sequence ID" value="NZ_QHHU01000021.1"/>
</dbReference>
<comment type="caution">
    <text evidence="3">The sequence shown here is derived from an EMBL/GenBank/DDBJ whole genome shotgun (WGS) entry which is preliminary data.</text>
</comment>
<dbReference type="Pfam" id="PF07221">
    <property type="entry name" value="GlcNAc_2-epim"/>
    <property type="match status" value="1"/>
</dbReference>
<dbReference type="InterPro" id="IPR012341">
    <property type="entry name" value="6hp_glycosidase-like_sf"/>
</dbReference>
<proteinExistence type="inferred from homology"/>
<name>A0A428WM50_AMYBA</name>
<accession>A0A428WM50</accession>
<reference evidence="3 4" key="1">
    <citation type="submission" date="2018-05" db="EMBL/GenBank/DDBJ databases">
        <title>Evolution of GPA BGCs.</title>
        <authorList>
            <person name="Waglechner N."/>
            <person name="Wright G.D."/>
        </authorList>
    </citation>
    <scope>NUCLEOTIDE SEQUENCE [LARGE SCALE GENOMIC DNA]</scope>
    <source>
        <strain evidence="3 4">DSM 5908</strain>
    </source>
</reference>
<dbReference type="InterPro" id="IPR010819">
    <property type="entry name" value="AGE/CE"/>
</dbReference>
<dbReference type="EMBL" id="QHHU01000021">
    <property type="protein sequence ID" value="RSM44171.1"/>
    <property type="molecule type" value="Genomic_DNA"/>
</dbReference>
<evidence type="ECO:0000256" key="2">
    <source>
        <dbReference type="ARBA" id="ARBA00023235"/>
    </source>
</evidence>
<protein>
    <submittedName>
        <fullName evidence="3">AGE family epimerase/isomerase</fullName>
    </submittedName>
</protein>
<dbReference type="InterPro" id="IPR008928">
    <property type="entry name" value="6-hairpin_glycosidase_sf"/>
</dbReference>
<evidence type="ECO:0000256" key="1">
    <source>
        <dbReference type="ARBA" id="ARBA00008558"/>
    </source>
</evidence>
<gene>
    <name evidence="3" type="ORF">DMA12_16600</name>
</gene>
<dbReference type="Gene3D" id="1.50.10.10">
    <property type="match status" value="1"/>
</dbReference>
<comment type="similarity">
    <text evidence="1">Belongs to the N-acylglucosamine 2-epimerase family.</text>
</comment>
<organism evidence="3 4">
    <name type="scientific">Amycolatopsis balhimycina DSM 5908</name>
    <dbReference type="NCBI Taxonomy" id="1081091"/>
    <lineage>
        <taxon>Bacteria</taxon>
        <taxon>Bacillati</taxon>
        <taxon>Actinomycetota</taxon>
        <taxon>Actinomycetes</taxon>
        <taxon>Pseudonocardiales</taxon>
        <taxon>Pseudonocardiaceae</taxon>
        <taxon>Amycolatopsis</taxon>
    </lineage>
</organism>
<evidence type="ECO:0000313" key="4">
    <source>
        <dbReference type="Proteomes" id="UP000286716"/>
    </source>
</evidence>
<dbReference type="SUPFAM" id="SSF48208">
    <property type="entry name" value="Six-hairpin glycosidases"/>
    <property type="match status" value="1"/>
</dbReference>
<evidence type="ECO:0000313" key="3">
    <source>
        <dbReference type="EMBL" id="RSM44171.1"/>
    </source>
</evidence>
<dbReference type="OrthoDB" id="9806359at2"/>
<dbReference type="AlphaFoldDB" id="A0A428WM50"/>
<dbReference type="GO" id="GO:0016853">
    <property type="term" value="F:isomerase activity"/>
    <property type="evidence" value="ECO:0007669"/>
    <property type="project" value="UniProtKB-KW"/>
</dbReference>
<sequence length="414" mass="45261">MPVSRLPAAEVVPVWLVAEPERLLEFARASRLSEGGFAWLDEQGRPVHERPVETWITCRMTHVFALAVAEGRSEDTELVEHGLAALTGLLHDGEHGGWFASAIPTGPAVDEKRAYEHVFVILAAASAAAAGIAGARVLLDEALAVFDERFWEPEAGLAADVWDRAWTRLEPYRGANANMHAVEALLAAAEITGDPRLLDRAAGIVERLVGQVARGHGWRLPEHFTADWTAVPEYHRDHPAHPFRPYGVTIGHLFEWARLAVHVRTALGTRAPDWLLESACALFDTAVRDGWSVDGADGFVYTTDFAGTPVVRGRLHWVAAEAMAAAWVLHQTTGDARYLSWFRRWCDYAEKYFVDREAGSWHHELDHGNTPAASVWPGKPDVYHAYQAALITVLPVCASFAGGLVAGRAVSGGG</sequence>
<keyword evidence="2 3" id="KW-0413">Isomerase</keyword>
<dbReference type="GO" id="GO:0005975">
    <property type="term" value="P:carbohydrate metabolic process"/>
    <property type="evidence" value="ECO:0007669"/>
    <property type="project" value="InterPro"/>
</dbReference>
<keyword evidence="4" id="KW-1185">Reference proteome</keyword>